<evidence type="ECO:0000313" key="3">
    <source>
        <dbReference type="Proteomes" id="UP000092993"/>
    </source>
</evidence>
<evidence type="ECO:0000313" key="2">
    <source>
        <dbReference type="EMBL" id="OBZ78661.1"/>
    </source>
</evidence>
<comment type="caution">
    <text evidence="2">The sequence shown here is derived from an EMBL/GenBank/DDBJ whole genome shotgun (WGS) entry which is preliminary data.</text>
</comment>
<protein>
    <submittedName>
        <fullName evidence="2">Uncharacterized protein</fullName>
    </submittedName>
</protein>
<gene>
    <name evidence="2" type="ORF">A0H81_00643</name>
</gene>
<organism evidence="2 3">
    <name type="scientific">Grifola frondosa</name>
    <name type="common">Maitake</name>
    <name type="synonym">Polyporus frondosus</name>
    <dbReference type="NCBI Taxonomy" id="5627"/>
    <lineage>
        <taxon>Eukaryota</taxon>
        <taxon>Fungi</taxon>
        <taxon>Dikarya</taxon>
        <taxon>Basidiomycota</taxon>
        <taxon>Agaricomycotina</taxon>
        <taxon>Agaricomycetes</taxon>
        <taxon>Polyporales</taxon>
        <taxon>Grifolaceae</taxon>
        <taxon>Grifola</taxon>
    </lineage>
</organism>
<dbReference type="Proteomes" id="UP000092993">
    <property type="component" value="Unassembled WGS sequence"/>
</dbReference>
<feature type="region of interest" description="Disordered" evidence="1">
    <location>
        <begin position="37"/>
        <end position="69"/>
    </location>
</feature>
<proteinExistence type="predicted"/>
<dbReference type="AlphaFoldDB" id="A0A1C7MP50"/>
<accession>A0A1C7MP50</accession>
<feature type="compositionally biased region" description="Low complexity" evidence="1">
    <location>
        <begin position="40"/>
        <end position="51"/>
    </location>
</feature>
<dbReference type="EMBL" id="LUGG01000001">
    <property type="protein sequence ID" value="OBZ78661.1"/>
    <property type="molecule type" value="Genomic_DNA"/>
</dbReference>
<name>A0A1C7MP50_GRIFR</name>
<keyword evidence="3" id="KW-1185">Reference proteome</keyword>
<sequence length="69" mass="7525">MSIAEKVLPNGPIVDQRTRNETHMLIADLCYLSPDHCEESSTSSATGSMAMSEDKLGKTADSLQPRFPD</sequence>
<evidence type="ECO:0000256" key="1">
    <source>
        <dbReference type="SAM" id="MobiDB-lite"/>
    </source>
</evidence>
<reference evidence="2 3" key="1">
    <citation type="submission" date="2016-03" db="EMBL/GenBank/DDBJ databases">
        <title>Whole genome sequencing of Grifola frondosa 9006-11.</title>
        <authorList>
            <person name="Min B."/>
            <person name="Park H."/>
            <person name="Kim J.-G."/>
            <person name="Cho H."/>
            <person name="Oh Y.-L."/>
            <person name="Kong W.-S."/>
            <person name="Choi I.-G."/>
        </authorList>
    </citation>
    <scope>NUCLEOTIDE SEQUENCE [LARGE SCALE GENOMIC DNA]</scope>
    <source>
        <strain evidence="2 3">9006-11</strain>
    </source>
</reference>